<dbReference type="RefSeq" id="WP_203727783.1">
    <property type="nucleotide sequence ID" value="NZ_BAAATX010000005.1"/>
</dbReference>
<gene>
    <name evidence="2" type="ORF">Adu01nite_33720</name>
</gene>
<evidence type="ECO:0000313" key="2">
    <source>
        <dbReference type="EMBL" id="GIE02022.1"/>
    </source>
</evidence>
<dbReference type="EMBL" id="BOML01000027">
    <property type="protein sequence ID" value="GIE02022.1"/>
    <property type="molecule type" value="Genomic_DNA"/>
</dbReference>
<organism evidence="2 3">
    <name type="scientific">Paractinoplanes durhamensis</name>
    <dbReference type="NCBI Taxonomy" id="113563"/>
    <lineage>
        <taxon>Bacteria</taxon>
        <taxon>Bacillati</taxon>
        <taxon>Actinomycetota</taxon>
        <taxon>Actinomycetes</taxon>
        <taxon>Micromonosporales</taxon>
        <taxon>Micromonosporaceae</taxon>
        <taxon>Paractinoplanes</taxon>
    </lineage>
</organism>
<proteinExistence type="predicted"/>
<name>A0ABQ3YWQ9_9ACTN</name>
<keyword evidence="3" id="KW-1185">Reference proteome</keyword>
<protein>
    <submittedName>
        <fullName evidence="2">Uncharacterized protein</fullName>
    </submittedName>
</protein>
<reference evidence="2 3" key="1">
    <citation type="submission" date="2021-01" db="EMBL/GenBank/DDBJ databases">
        <title>Whole genome shotgun sequence of Actinoplanes durhamensis NBRC 14914.</title>
        <authorList>
            <person name="Komaki H."/>
            <person name="Tamura T."/>
        </authorList>
    </citation>
    <scope>NUCLEOTIDE SEQUENCE [LARGE SCALE GENOMIC DNA]</scope>
    <source>
        <strain evidence="2 3">NBRC 14914</strain>
    </source>
</reference>
<comment type="caution">
    <text evidence="2">The sequence shown here is derived from an EMBL/GenBank/DDBJ whole genome shotgun (WGS) entry which is preliminary data.</text>
</comment>
<evidence type="ECO:0000313" key="3">
    <source>
        <dbReference type="Proteomes" id="UP000637628"/>
    </source>
</evidence>
<sequence>MLPDGIGRSRRADTHRHGIVLHRRAVGRLQITVAFQRHDRQFQGFQAPLKVGVIAFVPGQPHRKHHPLPGNRVQGKVSSGRAR</sequence>
<evidence type="ECO:0000256" key="1">
    <source>
        <dbReference type="SAM" id="MobiDB-lite"/>
    </source>
</evidence>
<dbReference type="Proteomes" id="UP000637628">
    <property type="component" value="Unassembled WGS sequence"/>
</dbReference>
<accession>A0ABQ3YWQ9</accession>
<feature type="region of interest" description="Disordered" evidence="1">
    <location>
        <begin position="60"/>
        <end position="83"/>
    </location>
</feature>